<comment type="caution">
    <text evidence="5">The sequence shown here is derived from an EMBL/GenBank/DDBJ whole genome shotgun (WGS) entry which is preliminary data.</text>
</comment>
<keyword evidence="1" id="KW-0175">Coiled coil</keyword>
<evidence type="ECO:0000256" key="2">
    <source>
        <dbReference type="SAM" id="Phobius"/>
    </source>
</evidence>
<evidence type="ECO:0000313" key="6">
    <source>
        <dbReference type="Proteomes" id="UP000028702"/>
    </source>
</evidence>
<dbReference type="STRING" id="1333998.M2A_1121"/>
<dbReference type="EMBL" id="BBIO01000004">
    <property type="protein sequence ID" value="GAK44622.1"/>
    <property type="molecule type" value="Genomic_DNA"/>
</dbReference>
<keyword evidence="2" id="KW-1133">Transmembrane helix</keyword>
<dbReference type="FunFam" id="2.70.70.10:FF:000006">
    <property type="entry name" value="M23 family peptidase"/>
    <property type="match status" value="1"/>
</dbReference>
<feature type="coiled-coil region" evidence="1">
    <location>
        <begin position="82"/>
        <end position="151"/>
    </location>
</feature>
<dbReference type="InterPro" id="IPR045974">
    <property type="entry name" value="DUF5930"/>
</dbReference>
<organism evidence="5 6">
    <name type="scientific">Tepidicaulis marinus</name>
    <dbReference type="NCBI Taxonomy" id="1333998"/>
    <lineage>
        <taxon>Bacteria</taxon>
        <taxon>Pseudomonadati</taxon>
        <taxon>Pseudomonadota</taxon>
        <taxon>Alphaproteobacteria</taxon>
        <taxon>Hyphomicrobiales</taxon>
        <taxon>Parvibaculaceae</taxon>
        <taxon>Tepidicaulis</taxon>
    </lineage>
</organism>
<gene>
    <name evidence="5" type="ORF">M2A_1121</name>
</gene>
<sequence>MLHSSGHWLDRLSNFWARFYTERQIYLRSHGQVQFISLSPLTQLGLSAIALCFFSWVAFTSVNVVFKEQIIASKDRKYVRMQAAYEERVAQMQSAYDDLNGQLVLAQERFLATTKELESKHQQISEILAQREAASKQIKTMRERFAQTNAEGSDKGRTNKVLMAATDLAGAPRLSRVDHASLDQSETRHRDTDNAFGLASLFAFSSTPAPSAADMGIEKRLEGLDRAQQAFVNSMEETTDRQIREIESVISMTEVVDAEDILSRVEGGEGTASGGPLLTLTEGDELAGGAEEAGFGRQVYRISRNLDRLSGLNEALAKMPLGSPLYHNRITSDFGRRVDPFTRKLAYHSGVDMGAPSGTSVYSTAPGIVTYASHHGAYGRLIEIDHGNGLKTRYAHLRSIHVKVGQKVGFRHKVGRVGSTGRSTGPHVHYEVWFDGKVRDPSKFIEAGRYVFTQQG</sequence>
<dbReference type="RefSeq" id="WP_052379235.1">
    <property type="nucleotide sequence ID" value="NZ_BBIO01000004.1"/>
</dbReference>
<dbReference type="AlphaFoldDB" id="A0A081B9A4"/>
<reference evidence="5 6" key="1">
    <citation type="submission" date="2014-07" db="EMBL/GenBank/DDBJ databases">
        <title>Tepidicaulis marinum gen. nov., sp. nov., a novel marine bacterium denitrifying nitrate to nitrous oxide strictly under microaerobic conditions.</title>
        <authorList>
            <person name="Takeuchi M."/>
            <person name="Yamagishi T."/>
            <person name="Kamagata Y."/>
            <person name="Oshima K."/>
            <person name="Hattori M."/>
            <person name="Katayama T."/>
            <person name="Hanada S."/>
            <person name="Tamaki H."/>
            <person name="Marumo K."/>
            <person name="Maeda H."/>
            <person name="Nedachi M."/>
            <person name="Iwasaki W."/>
            <person name="Suwa Y."/>
            <person name="Sakata S."/>
        </authorList>
    </citation>
    <scope>NUCLEOTIDE SEQUENCE [LARGE SCALE GENOMIC DNA]</scope>
    <source>
        <strain evidence="5 6">MA2</strain>
    </source>
</reference>
<dbReference type="Gene3D" id="2.70.70.10">
    <property type="entry name" value="Glucose Permease (Domain IIA)"/>
    <property type="match status" value="1"/>
</dbReference>
<dbReference type="InterPro" id="IPR050570">
    <property type="entry name" value="Cell_wall_metabolism_enzyme"/>
</dbReference>
<dbReference type="InterPro" id="IPR016047">
    <property type="entry name" value="M23ase_b-sheet_dom"/>
</dbReference>
<evidence type="ECO:0000259" key="3">
    <source>
        <dbReference type="Pfam" id="PF01551"/>
    </source>
</evidence>
<dbReference type="CDD" id="cd12797">
    <property type="entry name" value="M23_peptidase"/>
    <property type="match status" value="1"/>
</dbReference>
<evidence type="ECO:0000256" key="1">
    <source>
        <dbReference type="SAM" id="Coils"/>
    </source>
</evidence>
<evidence type="ECO:0000313" key="5">
    <source>
        <dbReference type="EMBL" id="GAK44622.1"/>
    </source>
</evidence>
<name>A0A081B9A4_9HYPH</name>
<dbReference type="GO" id="GO:0004222">
    <property type="term" value="F:metalloendopeptidase activity"/>
    <property type="evidence" value="ECO:0007669"/>
    <property type="project" value="TreeGrafter"/>
</dbReference>
<keyword evidence="2" id="KW-0472">Membrane</keyword>
<accession>A0A081B9A4</accession>
<dbReference type="eggNOG" id="COG0739">
    <property type="taxonomic scope" value="Bacteria"/>
</dbReference>
<protein>
    <submittedName>
        <fullName evidence="5">Peptidase M23B</fullName>
    </submittedName>
</protein>
<keyword evidence="2" id="KW-0812">Transmembrane</keyword>
<dbReference type="Proteomes" id="UP000028702">
    <property type="component" value="Unassembled WGS sequence"/>
</dbReference>
<proteinExistence type="predicted"/>
<dbReference type="InterPro" id="IPR011055">
    <property type="entry name" value="Dup_hybrid_motif"/>
</dbReference>
<dbReference type="Pfam" id="PF01551">
    <property type="entry name" value="Peptidase_M23"/>
    <property type="match status" value="1"/>
</dbReference>
<dbReference type="PANTHER" id="PTHR21666">
    <property type="entry name" value="PEPTIDASE-RELATED"/>
    <property type="match status" value="1"/>
</dbReference>
<dbReference type="Pfam" id="PF19353">
    <property type="entry name" value="DUF5930"/>
    <property type="match status" value="1"/>
</dbReference>
<feature type="transmembrane region" description="Helical" evidence="2">
    <location>
        <begin position="44"/>
        <end position="66"/>
    </location>
</feature>
<feature type="domain" description="DUF5930" evidence="4">
    <location>
        <begin position="10"/>
        <end position="326"/>
    </location>
</feature>
<dbReference type="PANTHER" id="PTHR21666:SF270">
    <property type="entry name" value="MUREIN HYDROLASE ACTIVATOR ENVC"/>
    <property type="match status" value="1"/>
</dbReference>
<keyword evidence="6" id="KW-1185">Reference proteome</keyword>
<evidence type="ECO:0000259" key="4">
    <source>
        <dbReference type="Pfam" id="PF19353"/>
    </source>
</evidence>
<feature type="domain" description="M23ase beta-sheet core" evidence="3">
    <location>
        <begin position="347"/>
        <end position="441"/>
    </location>
</feature>
<dbReference type="SUPFAM" id="SSF51261">
    <property type="entry name" value="Duplicated hybrid motif"/>
    <property type="match status" value="1"/>
</dbReference>